<dbReference type="AlphaFoldDB" id="A0A9J5XXD7"/>
<evidence type="ECO:0000313" key="2">
    <source>
        <dbReference type="EMBL" id="KAG5592402.1"/>
    </source>
</evidence>
<sequence>MILPQMITRLYLSMYRIILFNMQIRIYGWSKILEKIWFTLRKNQKVSMAKTRGGIIKRYGPNASKNKKNKAEEVFKASKKKKIVVEKHESNSDSDTMAEIDNYQDSYAQSSDDVESSNDTSDSEVESSTDTQTGNEDEDPCLCQFVQKSFLSKDDFLS</sequence>
<reference evidence="2 3" key="1">
    <citation type="submission" date="2020-09" db="EMBL/GenBank/DDBJ databases">
        <title>De no assembly of potato wild relative species, Solanum commersonii.</title>
        <authorList>
            <person name="Cho K."/>
        </authorList>
    </citation>
    <scope>NUCLEOTIDE SEQUENCE [LARGE SCALE GENOMIC DNA]</scope>
    <source>
        <strain evidence="2">LZ3.2</strain>
        <tissue evidence="2">Leaf</tissue>
    </source>
</reference>
<feature type="compositionally biased region" description="Acidic residues" evidence="1">
    <location>
        <begin position="112"/>
        <end position="127"/>
    </location>
</feature>
<proteinExistence type="predicted"/>
<organism evidence="2 3">
    <name type="scientific">Solanum commersonii</name>
    <name type="common">Commerson's wild potato</name>
    <name type="synonym">Commerson's nightshade</name>
    <dbReference type="NCBI Taxonomy" id="4109"/>
    <lineage>
        <taxon>Eukaryota</taxon>
        <taxon>Viridiplantae</taxon>
        <taxon>Streptophyta</taxon>
        <taxon>Embryophyta</taxon>
        <taxon>Tracheophyta</taxon>
        <taxon>Spermatophyta</taxon>
        <taxon>Magnoliopsida</taxon>
        <taxon>eudicotyledons</taxon>
        <taxon>Gunneridae</taxon>
        <taxon>Pentapetalae</taxon>
        <taxon>asterids</taxon>
        <taxon>lamiids</taxon>
        <taxon>Solanales</taxon>
        <taxon>Solanaceae</taxon>
        <taxon>Solanoideae</taxon>
        <taxon>Solaneae</taxon>
        <taxon>Solanum</taxon>
    </lineage>
</organism>
<gene>
    <name evidence="2" type="ORF">H5410_042916</name>
</gene>
<evidence type="ECO:0000313" key="3">
    <source>
        <dbReference type="Proteomes" id="UP000824120"/>
    </source>
</evidence>
<accession>A0A9J5XXD7</accession>
<evidence type="ECO:0000256" key="1">
    <source>
        <dbReference type="SAM" id="MobiDB-lite"/>
    </source>
</evidence>
<dbReference type="Proteomes" id="UP000824120">
    <property type="component" value="Chromosome 8"/>
</dbReference>
<keyword evidence="3" id="KW-1185">Reference proteome</keyword>
<dbReference type="EMBL" id="JACXVP010000008">
    <property type="protein sequence ID" value="KAG5592402.1"/>
    <property type="molecule type" value="Genomic_DNA"/>
</dbReference>
<name>A0A9J5XXD7_SOLCO</name>
<comment type="caution">
    <text evidence="2">The sequence shown here is derived from an EMBL/GenBank/DDBJ whole genome shotgun (WGS) entry which is preliminary data.</text>
</comment>
<protein>
    <submittedName>
        <fullName evidence="2">Uncharacterized protein</fullName>
    </submittedName>
</protein>
<feature type="region of interest" description="Disordered" evidence="1">
    <location>
        <begin position="107"/>
        <end position="140"/>
    </location>
</feature>